<dbReference type="InterPro" id="IPR045724">
    <property type="entry name" value="DUF6078"/>
</dbReference>
<dbReference type="OrthoDB" id="1070184at2"/>
<comment type="caution">
    <text evidence="1">The sequence shown here is derived from an EMBL/GenBank/DDBJ whole genome shotgun (WGS) entry which is preliminary data.</text>
</comment>
<keyword evidence="2" id="KW-1185">Reference proteome</keyword>
<dbReference type="EMBL" id="QEKY01000010">
    <property type="protein sequence ID" value="PVZ09167.1"/>
    <property type="molecule type" value="Genomic_DNA"/>
</dbReference>
<dbReference type="AlphaFoldDB" id="A0A2U1FAE8"/>
<protein>
    <submittedName>
        <fullName evidence="1">Uncharacterized protein</fullName>
    </submittedName>
</protein>
<sequence>MPQPATTITGFESLDSDFMVCYPRTDCPQRARCLRASAYESIVARKCARVIITNPATEIIPSCPNFLDQKPVFYAHGITHLYSRLPYDVARGIKRELLSYFGKNSYYRIHRKERYITVQEQNYIRHCFIAAGLDPQLICYDAMIPVFQSMSPMIRK</sequence>
<dbReference type="Proteomes" id="UP000245462">
    <property type="component" value="Unassembled WGS sequence"/>
</dbReference>
<dbReference type="Pfam" id="PF19555">
    <property type="entry name" value="DUF6078"/>
    <property type="match status" value="1"/>
</dbReference>
<organism evidence="1 2">
    <name type="scientific">Porphyromonas loveana</name>
    <dbReference type="NCBI Taxonomy" id="1884669"/>
    <lineage>
        <taxon>Bacteria</taxon>
        <taxon>Pseudomonadati</taxon>
        <taxon>Bacteroidota</taxon>
        <taxon>Bacteroidia</taxon>
        <taxon>Bacteroidales</taxon>
        <taxon>Porphyromonadaceae</taxon>
        <taxon>Porphyromonas</taxon>
    </lineage>
</organism>
<evidence type="ECO:0000313" key="1">
    <source>
        <dbReference type="EMBL" id="PVZ09167.1"/>
    </source>
</evidence>
<reference evidence="1 2" key="1">
    <citation type="submission" date="2018-04" db="EMBL/GenBank/DDBJ databases">
        <title>Genomic Encyclopedia of Type Strains, Phase IV (KMG-IV): sequencing the most valuable type-strain genomes for metagenomic binning, comparative biology and taxonomic classification.</title>
        <authorList>
            <person name="Goeker M."/>
        </authorList>
    </citation>
    <scope>NUCLEOTIDE SEQUENCE [LARGE SCALE GENOMIC DNA]</scope>
    <source>
        <strain evidence="1 2">DSM 28520</strain>
    </source>
</reference>
<proteinExistence type="predicted"/>
<gene>
    <name evidence="1" type="ORF">C7382_11034</name>
</gene>
<name>A0A2U1FAE8_9PORP</name>
<evidence type="ECO:0000313" key="2">
    <source>
        <dbReference type="Proteomes" id="UP000245462"/>
    </source>
</evidence>
<accession>A0A2U1FAE8</accession>